<evidence type="ECO:0000313" key="1">
    <source>
        <dbReference type="EMBL" id="QHT82004.1"/>
    </source>
</evidence>
<reference evidence="1" key="1">
    <citation type="journal article" date="2020" name="Nature">
        <title>Giant virus diversity and host interactions through global metagenomics.</title>
        <authorList>
            <person name="Schulz F."/>
            <person name="Roux S."/>
            <person name="Paez-Espino D."/>
            <person name="Jungbluth S."/>
            <person name="Walsh D.A."/>
            <person name="Denef V.J."/>
            <person name="McMahon K.D."/>
            <person name="Konstantinidis K.T."/>
            <person name="Eloe-Fadrosh E.A."/>
            <person name="Kyrpides N.C."/>
            <person name="Woyke T."/>
        </authorList>
    </citation>
    <scope>NUCLEOTIDE SEQUENCE</scope>
    <source>
        <strain evidence="1">GVMAG-M-3300023184-160</strain>
    </source>
</reference>
<evidence type="ECO:0008006" key="2">
    <source>
        <dbReference type="Google" id="ProtNLM"/>
    </source>
</evidence>
<dbReference type="AlphaFoldDB" id="A0A6C0HNN5"/>
<name>A0A6C0HNN5_9ZZZZ</name>
<dbReference type="InterPro" id="IPR016024">
    <property type="entry name" value="ARM-type_fold"/>
</dbReference>
<sequence length="266" mass="31192">MYTYETIMGLSLQMNSDKYALDPATVQILNKVKVLLQIPVIEPLKATVIVKKQSEISKVINLLNKVTEKTYEKLKKEIMDIVRAVEKKEDLDKISHTIFNIASSNLFYSVLFSNLYSELVTVNKIFYDIYQEHYEIYFADLSRLTYVDPNLDYDRYCDYVKEIDRLDSNLTFFIQLMKKNIGNMDQVADLCMLIETKIVGLLEEEGKDLCEKMLSSVAIIFRETSDFLAFHKNLETIHRLFLTIQTHPSITSKMRYKCMDMEEYIK</sequence>
<organism evidence="1">
    <name type="scientific">viral metagenome</name>
    <dbReference type="NCBI Taxonomy" id="1070528"/>
    <lineage>
        <taxon>unclassified sequences</taxon>
        <taxon>metagenomes</taxon>
        <taxon>organismal metagenomes</taxon>
    </lineage>
</organism>
<protein>
    <recommendedName>
        <fullName evidence="2">MIF4G domain-containing protein</fullName>
    </recommendedName>
</protein>
<accession>A0A6C0HNN5</accession>
<dbReference type="EMBL" id="MN739993">
    <property type="protein sequence ID" value="QHT82004.1"/>
    <property type="molecule type" value="Genomic_DNA"/>
</dbReference>
<proteinExistence type="predicted"/>
<dbReference type="SUPFAM" id="SSF48371">
    <property type="entry name" value="ARM repeat"/>
    <property type="match status" value="1"/>
</dbReference>